<evidence type="ECO:0000259" key="3">
    <source>
        <dbReference type="Pfam" id="PF01035"/>
    </source>
</evidence>
<dbReference type="InterPro" id="IPR036388">
    <property type="entry name" value="WH-like_DNA-bd_sf"/>
</dbReference>
<dbReference type="EMBL" id="JBHTCH010000023">
    <property type="protein sequence ID" value="MFC7362317.1"/>
    <property type="molecule type" value="Genomic_DNA"/>
</dbReference>
<name>A0ABW2N4U0_9ACTN</name>
<evidence type="ECO:0000256" key="1">
    <source>
        <dbReference type="ARBA" id="ARBA00022763"/>
    </source>
</evidence>
<dbReference type="Pfam" id="PF01035">
    <property type="entry name" value="DNA_binding_1"/>
    <property type="match status" value="1"/>
</dbReference>
<feature type="region of interest" description="Disordered" evidence="2">
    <location>
        <begin position="87"/>
        <end position="111"/>
    </location>
</feature>
<evidence type="ECO:0000313" key="4">
    <source>
        <dbReference type="EMBL" id="MFC7362317.1"/>
    </source>
</evidence>
<dbReference type="SUPFAM" id="SSF46767">
    <property type="entry name" value="Methylated DNA-protein cysteine methyltransferase, C-terminal domain"/>
    <property type="match status" value="1"/>
</dbReference>
<organism evidence="4 5">
    <name type="scientific">Nocardioides astragali</name>
    <dbReference type="NCBI Taxonomy" id="1776736"/>
    <lineage>
        <taxon>Bacteria</taxon>
        <taxon>Bacillati</taxon>
        <taxon>Actinomycetota</taxon>
        <taxon>Actinomycetes</taxon>
        <taxon>Propionibacteriales</taxon>
        <taxon>Nocardioidaceae</taxon>
        <taxon>Nocardioides</taxon>
    </lineage>
</organism>
<dbReference type="InterPro" id="IPR036217">
    <property type="entry name" value="MethylDNA_cys_MeTrfase_DNAb"/>
</dbReference>
<proteinExistence type="predicted"/>
<dbReference type="CDD" id="cd06445">
    <property type="entry name" value="ATase"/>
    <property type="match status" value="1"/>
</dbReference>
<sequence length="111" mass="12085">MSTSEEDRELYAELVLQCAESVPRGRVTTYGAIAEVVGERLGRGGPRLVGNVMAQHGGGVPWWRVVRADGSLPPSHDEEARQAYLEEGTPLRPGGRVDLGRAFWQPSTKAQ</sequence>
<dbReference type="PANTHER" id="PTHR42942:SF1">
    <property type="entry name" value="ALKYLTRANSFERASE-LIKE PROTEIN 1"/>
    <property type="match status" value="1"/>
</dbReference>
<accession>A0ABW2N4U0</accession>
<keyword evidence="5" id="KW-1185">Reference proteome</keyword>
<dbReference type="Gene3D" id="1.10.10.10">
    <property type="entry name" value="Winged helix-like DNA-binding domain superfamily/Winged helix DNA-binding domain"/>
    <property type="match status" value="1"/>
</dbReference>
<dbReference type="PANTHER" id="PTHR42942">
    <property type="entry name" value="6-O-METHYLGUANINE DNA METHYLTRANSFERASE"/>
    <property type="match status" value="1"/>
</dbReference>
<dbReference type="RefSeq" id="WP_255893035.1">
    <property type="nucleotide sequence ID" value="NZ_JAFMZM010000008.1"/>
</dbReference>
<keyword evidence="1" id="KW-0227">DNA damage</keyword>
<evidence type="ECO:0000256" key="2">
    <source>
        <dbReference type="SAM" id="MobiDB-lite"/>
    </source>
</evidence>
<feature type="domain" description="Methylated-DNA-[protein]-cysteine S-methyltransferase DNA binding" evidence="3">
    <location>
        <begin position="13"/>
        <end position="85"/>
    </location>
</feature>
<reference evidence="5" key="1">
    <citation type="journal article" date="2019" name="Int. J. Syst. Evol. Microbiol.">
        <title>The Global Catalogue of Microorganisms (GCM) 10K type strain sequencing project: providing services to taxonomists for standard genome sequencing and annotation.</title>
        <authorList>
            <consortium name="The Broad Institute Genomics Platform"/>
            <consortium name="The Broad Institute Genome Sequencing Center for Infectious Disease"/>
            <person name="Wu L."/>
            <person name="Ma J."/>
        </authorList>
    </citation>
    <scope>NUCLEOTIDE SEQUENCE [LARGE SCALE GENOMIC DNA]</scope>
    <source>
        <strain evidence="5">FCH27</strain>
    </source>
</reference>
<dbReference type="InterPro" id="IPR052520">
    <property type="entry name" value="ATL_DNA_repair"/>
</dbReference>
<evidence type="ECO:0000313" key="5">
    <source>
        <dbReference type="Proteomes" id="UP001596524"/>
    </source>
</evidence>
<protein>
    <submittedName>
        <fullName evidence="4">MGMT family protein</fullName>
    </submittedName>
</protein>
<dbReference type="Proteomes" id="UP001596524">
    <property type="component" value="Unassembled WGS sequence"/>
</dbReference>
<gene>
    <name evidence="4" type="ORF">ACFQO6_18755</name>
</gene>
<dbReference type="InterPro" id="IPR014048">
    <property type="entry name" value="MethylDNA_cys_MeTrfase_DNA-bd"/>
</dbReference>
<comment type="caution">
    <text evidence="4">The sequence shown here is derived from an EMBL/GenBank/DDBJ whole genome shotgun (WGS) entry which is preliminary data.</text>
</comment>